<name>A0A1V9FZT9_9BACT</name>
<gene>
    <name evidence="3" type="ORF">A3860_22885</name>
</gene>
<dbReference type="Proteomes" id="UP000192796">
    <property type="component" value="Unassembled WGS sequence"/>
</dbReference>
<organism evidence="3 4">
    <name type="scientific">Niastella vici</name>
    <dbReference type="NCBI Taxonomy" id="1703345"/>
    <lineage>
        <taxon>Bacteria</taxon>
        <taxon>Pseudomonadati</taxon>
        <taxon>Bacteroidota</taxon>
        <taxon>Chitinophagia</taxon>
        <taxon>Chitinophagales</taxon>
        <taxon>Chitinophagaceae</taxon>
        <taxon>Niastella</taxon>
    </lineage>
</organism>
<evidence type="ECO:0000256" key="2">
    <source>
        <dbReference type="SAM" id="SignalP"/>
    </source>
</evidence>
<dbReference type="EMBL" id="LVYD01000044">
    <property type="protein sequence ID" value="OQP63788.1"/>
    <property type="molecule type" value="Genomic_DNA"/>
</dbReference>
<keyword evidence="4" id="KW-1185">Reference proteome</keyword>
<feature type="transmembrane region" description="Helical" evidence="1">
    <location>
        <begin position="297"/>
        <end position="316"/>
    </location>
</feature>
<dbReference type="InterPro" id="IPR032809">
    <property type="entry name" value="Put_HupE_UreJ"/>
</dbReference>
<feature type="chain" id="PRO_5012167153" description="HupE / UreJ protein" evidence="2">
    <location>
        <begin position="22"/>
        <end position="423"/>
    </location>
</feature>
<keyword evidence="1" id="KW-1133">Transmembrane helix</keyword>
<keyword evidence="1" id="KW-0472">Membrane</keyword>
<reference evidence="3 4" key="1">
    <citation type="submission" date="2016-03" db="EMBL/GenBank/DDBJ databases">
        <title>Niastella vici sp. nov., isolated from farmland soil.</title>
        <authorList>
            <person name="Chen L."/>
            <person name="Wang D."/>
            <person name="Yang S."/>
            <person name="Wang G."/>
        </authorList>
    </citation>
    <scope>NUCLEOTIDE SEQUENCE [LARGE SCALE GENOMIC DNA]</scope>
    <source>
        <strain evidence="3 4">DJ57</strain>
    </source>
</reference>
<dbReference type="Pfam" id="PF13795">
    <property type="entry name" value="HupE_UreJ_2"/>
    <property type="match status" value="1"/>
</dbReference>
<keyword evidence="2" id="KW-0732">Signal</keyword>
<feature type="transmembrane region" description="Helical" evidence="1">
    <location>
        <begin position="270"/>
        <end position="290"/>
    </location>
</feature>
<feature type="transmembrane region" description="Helical" evidence="1">
    <location>
        <begin position="243"/>
        <end position="264"/>
    </location>
</feature>
<evidence type="ECO:0000256" key="1">
    <source>
        <dbReference type="SAM" id="Phobius"/>
    </source>
</evidence>
<feature type="signal peptide" evidence="2">
    <location>
        <begin position="1"/>
        <end position="21"/>
    </location>
</feature>
<protein>
    <recommendedName>
        <fullName evidence="5">HupE / UreJ protein</fullName>
    </recommendedName>
</protein>
<feature type="transmembrane region" description="Helical" evidence="1">
    <location>
        <begin position="204"/>
        <end position="222"/>
    </location>
</feature>
<accession>A0A1V9FZT9</accession>
<evidence type="ECO:0008006" key="5">
    <source>
        <dbReference type="Google" id="ProtNLM"/>
    </source>
</evidence>
<feature type="transmembrane region" description="Helical" evidence="1">
    <location>
        <begin position="398"/>
        <end position="414"/>
    </location>
</feature>
<feature type="transmembrane region" description="Helical" evidence="1">
    <location>
        <begin position="336"/>
        <end position="353"/>
    </location>
</feature>
<evidence type="ECO:0000313" key="3">
    <source>
        <dbReference type="EMBL" id="OQP63788.1"/>
    </source>
</evidence>
<dbReference type="AlphaFoldDB" id="A0A1V9FZT9"/>
<proteinExistence type="predicted"/>
<comment type="caution">
    <text evidence="3">The sequence shown here is derived from an EMBL/GenBank/DDBJ whole genome shotgun (WGS) entry which is preliminary data.</text>
</comment>
<sequence>MNRGVLIFLLSLLHFFSSAHPMPGSVVSLSVMENSIAGEAKMSLLDLEAALKLELSDTLNVNTPFFMDYFRQHIKAYSGKELWTTSVDSVGITTEMDVNVGKYQEVLIWFTMTPPQTKSLRNFLFNYDVIIHQVITHKILVYLKSDWKNGIHSEEESRPLGTIYTNFMIGAGEYQPLNVSLEDGSWWKGFKDILNSGMQHIKEGTDHLLFLIVLLLPATLLKNGRQWGKYGGLKYSVSRLLKIVTAFTIGHSITLLIGALGWVHLPSQPVEILIAISILVSAVHAIYPVFPGKEMYVAAGFGLIHGLAFAGVLSGMNLSAGTLAASILGFNIGIELMQLFIIAMIIPWLVLLSHTSIYKWVRITGAILAAIAALAWIIERSSGKGNFITGFVERGAQYSLWVIVSLAVFSIIVYKRRVVSSKF</sequence>
<evidence type="ECO:0000313" key="4">
    <source>
        <dbReference type="Proteomes" id="UP000192796"/>
    </source>
</evidence>
<feature type="transmembrane region" description="Helical" evidence="1">
    <location>
        <begin position="360"/>
        <end position="378"/>
    </location>
</feature>
<dbReference type="STRING" id="1703345.A3860_22885"/>
<keyword evidence="1" id="KW-0812">Transmembrane</keyword>